<gene>
    <name evidence="2" type="ordered locus">Rmar_2726</name>
</gene>
<feature type="signal peptide" evidence="1">
    <location>
        <begin position="1"/>
        <end position="27"/>
    </location>
</feature>
<evidence type="ECO:0000313" key="2">
    <source>
        <dbReference type="EMBL" id="ACY49597.1"/>
    </source>
</evidence>
<dbReference type="NCBIfam" id="TIGR02913">
    <property type="entry name" value="HAF_rpt"/>
    <property type="match status" value="2"/>
</dbReference>
<evidence type="ECO:0000313" key="3">
    <source>
        <dbReference type="Proteomes" id="UP000002221"/>
    </source>
</evidence>
<proteinExistence type="predicted"/>
<dbReference type="RefSeq" id="WP_012845207.1">
    <property type="nucleotide sequence ID" value="NC_013501.1"/>
</dbReference>
<dbReference type="HOGENOM" id="CLU_036705_0_0_10"/>
<dbReference type="OrthoDB" id="8981767at2"/>
<evidence type="ECO:0000256" key="1">
    <source>
        <dbReference type="SAM" id="SignalP"/>
    </source>
</evidence>
<dbReference type="InterPro" id="IPR014262">
    <property type="entry name" value="HAF_rpt"/>
</dbReference>
<dbReference type="eggNOG" id="COG5563">
    <property type="taxonomic scope" value="Bacteria"/>
</dbReference>
<dbReference type="SUPFAM" id="SSF82171">
    <property type="entry name" value="DPP6 N-terminal domain-like"/>
    <property type="match status" value="1"/>
</dbReference>
<reference evidence="2 3" key="1">
    <citation type="journal article" date="2009" name="Stand. Genomic Sci.">
        <title>Complete genome sequence of Rhodothermus marinus type strain (R-10).</title>
        <authorList>
            <person name="Nolan M."/>
            <person name="Tindall B.J."/>
            <person name="Pomrenke H."/>
            <person name="Lapidus A."/>
            <person name="Copeland A."/>
            <person name="Glavina Del Rio T."/>
            <person name="Lucas S."/>
            <person name="Chen F."/>
            <person name="Tice H."/>
            <person name="Cheng J.F."/>
            <person name="Saunders E."/>
            <person name="Han C."/>
            <person name="Bruce D."/>
            <person name="Goodwin L."/>
            <person name="Chain P."/>
            <person name="Pitluck S."/>
            <person name="Ovchinikova G."/>
            <person name="Pati A."/>
            <person name="Ivanova N."/>
            <person name="Mavromatis K."/>
            <person name="Chen A."/>
            <person name="Palaniappan K."/>
            <person name="Land M."/>
            <person name="Hauser L."/>
            <person name="Chang Y.J."/>
            <person name="Jeffries C.D."/>
            <person name="Brettin T."/>
            <person name="Goker M."/>
            <person name="Bristow J."/>
            <person name="Eisen J.A."/>
            <person name="Markowitz V."/>
            <person name="Hugenholtz P."/>
            <person name="Kyrpides N.C."/>
            <person name="Klenk H.P."/>
            <person name="Detter J.C."/>
        </authorList>
    </citation>
    <scope>NUCLEOTIDE SEQUENCE [LARGE SCALE GENOMIC DNA]</scope>
    <source>
        <strain evidence="3">ATCC 43812 / DSM 4252 / R-10</strain>
    </source>
</reference>
<feature type="chain" id="PRO_5003012078" evidence="1">
    <location>
        <begin position="28"/>
        <end position="475"/>
    </location>
</feature>
<name>D0MGN4_RHOM4</name>
<accession>D0MGN4</accession>
<protein>
    <submittedName>
        <fullName evidence="2">Extracellular repeat protein, HAF family</fullName>
    </submittedName>
</protein>
<keyword evidence="1" id="KW-0732">Signal</keyword>
<dbReference type="Gene3D" id="2.60.40.4070">
    <property type="match status" value="1"/>
</dbReference>
<dbReference type="EMBL" id="CP001807">
    <property type="protein sequence ID" value="ACY49597.1"/>
    <property type="molecule type" value="Genomic_DNA"/>
</dbReference>
<dbReference type="STRING" id="518766.Rmar_2726"/>
<sequence>MNMHSRSAFWSILLSLLLISGMPDARAQIGTPGPRLTWLGTADGNWSIAYDVSAFGHIVVGYYQQVEGLSVQNIRLFRWTKSDGMETAILPDRTGRARGLSHDGTTFVGSALLTLTQAFRWHPDNPDQDQNGQPDVLPLETPGYNSGEARAVSSDGGVIVGAVYNWSLLGGASPREAFRWTETDGLQLLGTLGGEASLAENVSADGAIVVGSAQNQFGKYHAFRWTAADGMQPLGTLMYVLYDSSTATAVSDDGSVVVGWAHVPGNDVLVAFRVDNGVLSELAGPTAYPQTQAYDVTADGSMVVGVMFNENGERRAFRWTDGVGLEDLSAVYADLLTPVGSYLRTAQAISPNGRYIVGQGFNAATGRFEAFLLDTWQTTAADATPMLPTAAELLPPAPNPFTRATTITLRLPVAQPVRLEVIDLQGRSVRTLIDGWLPEGTHRVRFESRSLAPGLYLCRLQATSGPTYRTLLLLR</sequence>
<keyword evidence="3" id="KW-1185">Reference proteome</keyword>
<dbReference type="KEGG" id="rmr:Rmar_2726"/>
<dbReference type="Proteomes" id="UP000002221">
    <property type="component" value="Chromosome"/>
</dbReference>
<organism evidence="2 3">
    <name type="scientific">Rhodothermus marinus (strain ATCC 43812 / DSM 4252 / R-10)</name>
    <name type="common">Rhodothermus obamensis</name>
    <dbReference type="NCBI Taxonomy" id="518766"/>
    <lineage>
        <taxon>Bacteria</taxon>
        <taxon>Pseudomonadati</taxon>
        <taxon>Rhodothermota</taxon>
        <taxon>Rhodothermia</taxon>
        <taxon>Rhodothermales</taxon>
        <taxon>Rhodothermaceae</taxon>
        <taxon>Rhodothermus</taxon>
    </lineage>
</organism>
<dbReference type="AlphaFoldDB" id="D0MGN4"/>